<dbReference type="PANTHER" id="PTHR43280">
    <property type="entry name" value="ARAC-FAMILY TRANSCRIPTIONAL REGULATOR"/>
    <property type="match status" value="1"/>
</dbReference>
<feature type="domain" description="HTH araC/xylS-type" evidence="4">
    <location>
        <begin position="172"/>
        <end position="269"/>
    </location>
</feature>
<evidence type="ECO:0000256" key="1">
    <source>
        <dbReference type="ARBA" id="ARBA00023015"/>
    </source>
</evidence>
<dbReference type="Proteomes" id="UP001199424">
    <property type="component" value="Unassembled WGS sequence"/>
</dbReference>
<dbReference type="SUPFAM" id="SSF51215">
    <property type="entry name" value="Regulatory protein AraC"/>
    <property type="match status" value="1"/>
</dbReference>
<reference evidence="5" key="1">
    <citation type="submission" date="2021-10" db="EMBL/GenBank/DDBJ databases">
        <title>Anaerobic single-cell dispensing facilitates the cultivation of human gut bacteria.</title>
        <authorList>
            <person name="Afrizal A."/>
        </authorList>
    </citation>
    <scope>NUCLEOTIDE SEQUENCE</scope>
    <source>
        <strain evidence="5">CLA-AA-H250</strain>
    </source>
</reference>
<protein>
    <submittedName>
        <fullName evidence="5">AraC family transcriptional regulator</fullName>
    </submittedName>
</protein>
<name>A0AAE3AJT4_9FIRM</name>
<dbReference type="PROSITE" id="PS00041">
    <property type="entry name" value="HTH_ARAC_FAMILY_1"/>
    <property type="match status" value="1"/>
</dbReference>
<evidence type="ECO:0000313" key="5">
    <source>
        <dbReference type="EMBL" id="MCC2137812.1"/>
    </source>
</evidence>
<dbReference type="Pfam" id="PF12833">
    <property type="entry name" value="HTH_18"/>
    <property type="match status" value="1"/>
</dbReference>
<dbReference type="InterPro" id="IPR018062">
    <property type="entry name" value="HTH_AraC-typ_CS"/>
</dbReference>
<dbReference type="GO" id="GO:0003700">
    <property type="term" value="F:DNA-binding transcription factor activity"/>
    <property type="evidence" value="ECO:0007669"/>
    <property type="project" value="InterPro"/>
</dbReference>
<dbReference type="PROSITE" id="PS01124">
    <property type="entry name" value="HTH_ARAC_FAMILY_2"/>
    <property type="match status" value="1"/>
</dbReference>
<organism evidence="5 6">
    <name type="scientific">Hominenteromicrobium mulieris</name>
    <dbReference type="NCBI Taxonomy" id="2885357"/>
    <lineage>
        <taxon>Bacteria</taxon>
        <taxon>Bacillati</taxon>
        <taxon>Bacillota</taxon>
        <taxon>Clostridia</taxon>
        <taxon>Eubacteriales</taxon>
        <taxon>Oscillospiraceae</taxon>
        <taxon>Hominenteromicrobium</taxon>
    </lineage>
</organism>
<keyword evidence="6" id="KW-1185">Reference proteome</keyword>
<dbReference type="PRINTS" id="PR00032">
    <property type="entry name" value="HTHARAC"/>
</dbReference>
<sequence>MDIKQTDLYWFQLNKEIRVEDVDKFSGNNMHPDRMMTQWVLVLMISGERSFRVYGENYVVHSGEFFLLPPYVQHCGLQYDNHAAYFAHFQATGIQVPPPVKVDTNHILLPLHGQIPLELPCFDLMEYAIQHRTLPFSSKNFLSSQIQAILYQISFAVQKRELWCNLESRLAYRILQYIDDNKDKHLKNRDYEDTFGKTYNRLNTIFQTVYGMTIKQMQVTLRVNQAKRMLRSGYTISETSTACGFEDYFYFLKVFKNKTGMTPSEYKNS</sequence>
<proteinExistence type="predicted"/>
<keyword evidence="2" id="KW-0238">DNA-binding</keyword>
<dbReference type="SMART" id="SM00342">
    <property type="entry name" value="HTH_ARAC"/>
    <property type="match status" value="1"/>
</dbReference>
<dbReference type="InterPro" id="IPR009057">
    <property type="entry name" value="Homeodomain-like_sf"/>
</dbReference>
<dbReference type="Gene3D" id="1.10.10.60">
    <property type="entry name" value="Homeodomain-like"/>
    <property type="match status" value="1"/>
</dbReference>
<dbReference type="InterPro" id="IPR020449">
    <property type="entry name" value="Tscrpt_reg_AraC-type_HTH"/>
</dbReference>
<dbReference type="RefSeq" id="WP_308449953.1">
    <property type="nucleotide sequence ID" value="NZ_JAJEQC010000016.1"/>
</dbReference>
<evidence type="ECO:0000256" key="3">
    <source>
        <dbReference type="ARBA" id="ARBA00023163"/>
    </source>
</evidence>
<evidence type="ECO:0000259" key="4">
    <source>
        <dbReference type="PROSITE" id="PS01124"/>
    </source>
</evidence>
<accession>A0AAE3AJT4</accession>
<comment type="caution">
    <text evidence="5">The sequence shown here is derived from an EMBL/GenBank/DDBJ whole genome shotgun (WGS) entry which is preliminary data.</text>
</comment>
<dbReference type="InterPro" id="IPR037923">
    <property type="entry name" value="HTH-like"/>
</dbReference>
<evidence type="ECO:0000256" key="2">
    <source>
        <dbReference type="ARBA" id="ARBA00023125"/>
    </source>
</evidence>
<dbReference type="EMBL" id="JAJEQC010000016">
    <property type="protein sequence ID" value="MCC2137812.1"/>
    <property type="molecule type" value="Genomic_DNA"/>
</dbReference>
<dbReference type="AlphaFoldDB" id="A0AAE3AJT4"/>
<dbReference type="PANTHER" id="PTHR43280:SF2">
    <property type="entry name" value="HTH-TYPE TRANSCRIPTIONAL REGULATOR EXSA"/>
    <property type="match status" value="1"/>
</dbReference>
<gene>
    <name evidence="5" type="ORF">LKD31_12450</name>
</gene>
<dbReference type="GO" id="GO:0043565">
    <property type="term" value="F:sequence-specific DNA binding"/>
    <property type="evidence" value="ECO:0007669"/>
    <property type="project" value="InterPro"/>
</dbReference>
<evidence type="ECO:0000313" key="6">
    <source>
        <dbReference type="Proteomes" id="UP001199424"/>
    </source>
</evidence>
<dbReference type="SUPFAM" id="SSF46689">
    <property type="entry name" value="Homeodomain-like"/>
    <property type="match status" value="1"/>
</dbReference>
<dbReference type="InterPro" id="IPR018060">
    <property type="entry name" value="HTH_AraC"/>
</dbReference>
<keyword evidence="3" id="KW-0804">Transcription</keyword>
<keyword evidence="1" id="KW-0805">Transcription regulation</keyword>